<evidence type="ECO:0000256" key="2">
    <source>
        <dbReference type="SAM" id="Phobius"/>
    </source>
</evidence>
<dbReference type="EMBL" id="UHID01000006">
    <property type="protein sequence ID" value="SUP57489.1"/>
    <property type="molecule type" value="Genomic_DNA"/>
</dbReference>
<feature type="transmembrane region" description="Helical" evidence="2">
    <location>
        <begin position="55"/>
        <end position="76"/>
    </location>
</feature>
<feature type="transmembrane region" description="Helical" evidence="2">
    <location>
        <begin position="16"/>
        <end position="35"/>
    </location>
</feature>
<evidence type="ECO:0000313" key="3">
    <source>
        <dbReference type="EMBL" id="SUP57489.1"/>
    </source>
</evidence>
<reference evidence="3 4" key="1">
    <citation type="submission" date="2018-06" db="EMBL/GenBank/DDBJ databases">
        <authorList>
            <consortium name="Pathogen Informatics"/>
            <person name="Doyle S."/>
        </authorList>
    </citation>
    <scope>NUCLEOTIDE SEQUENCE [LARGE SCALE GENOMIC DNA]</scope>
    <source>
        <strain evidence="3 4">NCTC7807</strain>
    </source>
</reference>
<organism evidence="3 4">
    <name type="scientific">Streptomyces griseus</name>
    <dbReference type="NCBI Taxonomy" id="1911"/>
    <lineage>
        <taxon>Bacteria</taxon>
        <taxon>Bacillati</taxon>
        <taxon>Actinomycetota</taxon>
        <taxon>Actinomycetes</taxon>
        <taxon>Kitasatosporales</taxon>
        <taxon>Streptomycetaceae</taxon>
        <taxon>Streptomyces</taxon>
    </lineage>
</organism>
<protein>
    <submittedName>
        <fullName evidence="3">Uncharacterized protein</fullName>
    </submittedName>
</protein>
<keyword evidence="2" id="KW-0472">Membrane</keyword>
<dbReference type="Proteomes" id="UP000254150">
    <property type="component" value="Unassembled WGS sequence"/>
</dbReference>
<gene>
    <name evidence="3" type="ORF">NCTC7807_03202</name>
</gene>
<name>A0A380NZ41_STRGR</name>
<dbReference type="GeneID" id="95072219"/>
<dbReference type="AlphaFoldDB" id="A0A380NZ41"/>
<dbReference type="RefSeq" id="WP_124287331.1">
    <property type="nucleotide sequence ID" value="NZ_UHID01000006.1"/>
</dbReference>
<evidence type="ECO:0000256" key="1">
    <source>
        <dbReference type="SAM" id="MobiDB-lite"/>
    </source>
</evidence>
<sequence length="108" mass="11196">MSERSGEEPQERAGHWWWGAGLFGAAVVLLVAAAVSPLAGRVLGEEFGGVPWWVFLWPLAAVLVLAAGAGAGGACSGPRGSVSPVRWPEPSPTSAEPRNRLPPSPSSR</sequence>
<evidence type="ECO:0000313" key="4">
    <source>
        <dbReference type="Proteomes" id="UP000254150"/>
    </source>
</evidence>
<keyword evidence="2" id="KW-0812">Transmembrane</keyword>
<feature type="region of interest" description="Disordered" evidence="1">
    <location>
        <begin position="71"/>
        <end position="108"/>
    </location>
</feature>
<keyword evidence="2" id="KW-1133">Transmembrane helix</keyword>
<accession>A0A380NZ41</accession>
<proteinExistence type="predicted"/>